<proteinExistence type="predicted"/>
<evidence type="ECO:0000256" key="1">
    <source>
        <dbReference type="SAM" id="SignalP"/>
    </source>
</evidence>
<dbReference type="EMBL" id="JDFF01000009">
    <property type="protein sequence ID" value="EWC93119.1"/>
    <property type="molecule type" value="Genomic_DNA"/>
</dbReference>
<dbReference type="PATRIC" id="fig|887901.3.peg.510"/>
<organism evidence="2 3">
    <name type="scientific">Porphyromonas catoniae ATCC 51270</name>
    <dbReference type="NCBI Taxonomy" id="887901"/>
    <lineage>
        <taxon>Bacteria</taxon>
        <taxon>Pseudomonadati</taxon>
        <taxon>Bacteroidota</taxon>
        <taxon>Bacteroidia</taxon>
        <taxon>Bacteroidales</taxon>
        <taxon>Porphyromonadaceae</taxon>
        <taxon>Porphyromonas</taxon>
    </lineage>
</organism>
<dbReference type="RefSeq" id="WP_248616857.1">
    <property type="nucleotide sequence ID" value="NZ_JDFF01000009.1"/>
</dbReference>
<feature type="signal peptide" evidence="1">
    <location>
        <begin position="1"/>
        <end position="22"/>
    </location>
</feature>
<dbReference type="AlphaFoldDB" id="Z4X0A5"/>
<protein>
    <submittedName>
        <fullName evidence="2">Uncharacterized protein</fullName>
    </submittedName>
</protein>
<dbReference type="Proteomes" id="UP000023482">
    <property type="component" value="Unassembled WGS sequence"/>
</dbReference>
<feature type="chain" id="PRO_5004989518" evidence="1">
    <location>
        <begin position="23"/>
        <end position="397"/>
    </location>
</feature>
<keyword evidence="3" id="KW-1185">Reference proteome</keyword>
<accession>Z4X0A5</accession>
<name>Z4X0A5_9PORP</name>
<reference evidence="2 3" key="1">
    <citation type="submission" date="2014-01" db="EMBL/GenBank/DDBJ databases">
        <authorList>
            <person name="Durkin A.S."/>
            <person name="McCorrison J."/>
            <person name="Torralba M."/>
            <person name="Gillis M."/>
            <person name="Haft D.H."/>
            <person name="Methe B."/>
            <person name="Sutton G."/>
            <person name="Nelson K.E."/>
        </authorList>
    </citation>
    <scope>NUCLEOTIDE SEQUENCE [LARGE SCALE GENOMIC DNA]</scope>
    <source>
        <strain evidence="2 3">ATCC 51270</strain>
    </source>
</reference>
<evidence type="ECO:0000313" key="2">
    <source>
        <dbReference type="EMBL" id="EWC93119.1"/>
    </source>
</evidence>
<sequence length="397" mass="45248">MMRLIHALCTLMCLCLAPHLMAQGNYQAEVPSRTTLDAFGDRLSLRLLAEAFFRNNEYASDLIADYTLPGYRFRADLGFRPNTSFPVELRLGVSNLYYWGASRYPSAMAYLDLPYWNGEGERYTKFRLRPFFQASILPTKGLAILLGGLEGGAKHELIEPLYNPELNLTADEETGLQIKYLGERTKIDTWVDWRSFIFRGEAHPEAFIFGLTARHRFPLSSISSLGLELQALAHHRGGVLNQQADTVHTWLNTALGISYEHQFKVMEAPLSWRTSAFALSYTQRGEHYSVNEGWGIYAESEARWRRWQAKMGLWYGTDFIGVLGVPFAQSVGRKGRQVIHSHHPRYLSLSASYRIMESMKYSLSLSAGVWMHPHSADRMSSYIEAYLSISPYFGLLK</sequence>
<comment type="caution">
    <text evidence="2">The sequence shown here is derived from an EMBL/GenBank/DDBJ whole genome shotgun (WGS) entry which is preliminary data.</text>
</comment>
<evidence type="ECO:0000313" key="3">
    <source>
        <dbReference type="Proteomes" id="UP000023482"/>
    </source>
</evidence>
<keyword evidence="1" id="KW-0732">Signal</keyword>
<gene>
    <name evidence="2" type="ORF">HMPREF0636_1387</name>
</gene>